<dbReference type="PATRIC" id="fig|1308866.3.peg.2246"/>
<sequence>MKQPQVLVYINHDHESRQLLEFLDDQQVPYQKKDVSASRDYLQELQTYNIYVTPAVVVGKQKILGFQKQRLRDILGLAHIS</sequence>
<dbReference type="EMBL" id="APML01000046">
    <property type="protein sequence ID" value="ENH96382.1"/>
    <property type="molecule type" value="Genomic_DNA"/>
</dbReference>
<dbReference type="Proteomes" id="UP000012283">
    <property type="component" value="Unassembled WGS sequence"/>
</dbReference>
<evidence type="ECO:0008006" key="3">
    <source>
        <dbReference type="Google" id="ProtNLM"/>
    </source>
</evidence>
<evidence type="ECO:0000313" key="1">
    <source>
        <dbReference type="EMBL" id="ENH96382.1"/>
    </source>
</evidence>
<accession>N4WJN6</accession>
<dbReference type="RefSeq" id="WP_003470835.1">
    <property type="nucleotide sequence ID" value="NZ_APML01000046.1"/>
</dbReference>
<proteinExistence type="predicted"/>
<dbReference type="InterPro" id="IPR036249">
    <property type="entry name" value="Thioredoxin-like_sf"/>
</dbReference>
<dbReference type="OrthoDB" id="9795531at2"/>
<keyword evidence="2" id="KW-1185">Reference proteome</keyword>
<dbReference type="eggNOG" id="COG0695">
    <property type="taxonomic scope" value="Bacteria"/>
</dbReference>
<dbReference type="SUPFAM" id="SSF52833">
    <property type="entry name" value="Thioredoxin-like"/>
    <property type="match status" value="1"/>
</dbReference>
<dbReference type="Gene3D" id="3.40.30.10">
    <property type="entry name" value="Glutaredoxin"/>
    <property type="match status" value="1"/>
</dbReference>
<dbReference type="STRING" id="1308866.J416_11080"/>
<evidence type="ECO:0000313" key="2">
    <source>
        <dbReference type="Proteomes" id="UP000012283"/>
    </source>
</evidence>
<comment type="caution">
    <text evidence="1">The sequence shown here is derived from an EMBL/GenBank/DDBJ whole genome shotgun (WGS) entry which is preliminary data.</text>
</comment>
<gene>
    <name evidence="1" type="ORF">J416_11080</name>
</gene>
<protein>
    <recommendedName>
        <fullName evidence="3">Glutaredoxin domain-containing protein</fullName>
    </recommendedName>
</protein>
<dbReference type="AlphaFoldDB" id="N4WJN6"/>
<reference evidence="1 2" key="1">
    <citation type="submission" date="2013-03" db="EMBL/GenBank/DDBJ databases">
        <title>Draft genome sequence of Gracibacillus halophilus YIM-C55.5, a moderately halophilic and thermophilic organism from the Xiaochaidamu salt lake.</title>
        <authorList>
            <person name="Sugumar T."/>
            <person name="Polireddy D.R."/>
            <person name="Antony A."/>
            <person name="Madhava Y.R."/>
            <person name="Sivakumar N."/>
        </authorList>
    </citation>
    <scope>NUCLEOTIDE SEQUENCE [LARGE SCALE GENOMIC DNA]</scope>
    <source>
        <strain evidence="1 2">YIM-C55.5</strain>
    </source>
</reference>
<organism evidence="1 2">
    <name type="scientific">Gracilibacillus halophilus YIM-C55.5</name>
    <dbReference type="NCBI Taxonomy" id="1308866"/>
    <lineage>
        <taxon>Bacteria</taxon>
        <taxon>Bacillati</taxon>
        <taxon>Bacillota</taxon>
        <taxon>Bacilli</taxon>
        <taxon>Bacillales</taxon>
        <taxon>Bacillaceae</taxon>
        <taxon>Gracilibacillus</taxon>
    </lineage>
</organism>
<name>N4WJN6_9BACI</name>